<evidence type="ECO:0008006" key="4">
    <source>
        <dbReference type="Google" id="ProtNLM"/>
    </source>
</evidence>
<feature type="compositionally biased region" description="Polar residues" evidence="1">
    <location>
        <begin position="163"/>
        <end position="177"/>
    </location>
</feature>
<dbReference type="Proteomes" id="UP000215453">
    <property type="component" value="Chromosome 3"/>
</dbReference>
<feature type="region of interest" description="Disordered" evidence="1">
    <location>
        <begin position="114"/>
        <end position="177"/>
    </location>
</feature>
<dbReference type="AlphaFoldDB" id="A0A1Y6LFI1"/>
<evidence type="ECO:0000313" key="3">
    <source>
        <dbReference type="Proteomes" id="UP000215453"/>
    </source>
</evidence>
<accession>A0A1Y6LFI1</accession>
<feature type="compositionally biased region" description="Polar residues" evidence="1">
    <location>
        <begin position="36"/>
        <end position="47"/>
    </location>
</feature>
<sequence length="685" mass="76735">MDISLQDSDALMKKYFQSLLNQPLFQDHAMPREGSDTPQGSGQWSGNDPSRWTDANAAMYTNYVARVRGLFACEKRPADEVGPSVDATNKCVRCHNRQRACTYEWMDKIKNGDASKPRVKRARKGSAVGGDDRRYSQVSPASDADASSRAASKSSVVEHERQSPQLYGNTPSSYSTTDQDLIDERWLESIYSRVWETIFGNWMCRYSCPFVFGDESISESFVSISALCAQLDKWMTEEPDTAAHRTYTGNIELSSDSRIRESLELVIKAYAARWLPLVCTSGASVAAAHSLARRYWREARADMLKVQNRTSYRSVLTLYLFGLTPIPVGISDEEEHDGLSGPVCVQSALQQVYMLRVRQKSLQFSGAKVSPVVTKAFALRPDEVHTNSFINAENIAHWAALTFDTSASLTLSSRPVLWSGLFGYERDRCWSLVKSCTDHFHSMVQKDWHTDGLEISESKANMVIAAASAFKLLMWKLSAVFREALRDGHEDATVNKVCEAVIDAVDQFNRTYRDLLNSCQRRIHFLSQETKLRWYVLMLHYHLSVLLVTDAVETPQWQYLLPRLLPARTEAESSLLTALAFGLETTYAIALNDEVGQLGTNSSAERLTVPLLVIDPYPHHVLAAVELMRRAIDRDVAVGTLTADSHRSILSTLHRAVQSLPESSKSVQAAKKEALGQKNHNAPTR</sequence>
<name>A0A1Y6LFI1_ZYMTR</name>
<evidence type="ECO:0000313" key="2">
    <source>
        <dbReference type="EMBL" id="SMY23153.1"/>
    </source>
</evidence>
<organism evidence="2 3">
    <name type="scientific">Zymoseptoria tritici ST99CH_1A5</name>
    <dbReference type="NCBI Taxonomy" id="1276529"/>
    <lineage>
        <taxon>Eukaryota</taxon>
        <taxon>Fungi</taxon>
        <taxon>Dikarya</taxon>
        <taxon>Ascomycota</taxon>
        <taxon>Pezizomycotina</taxon>
        <taxon>Dothideomycetes</taxon>
        <taxon>Dothideomycetidae</taxon>
        <taxon>Mycosphaerellales</taxon>
        <taxon>Mycosphaerellaceae</taxon>
        <taxon>Zymoseptoria</taxon>
    </lineage>
</organism>
<feature type="region of interest" description="Disordered" evidence="1">
    <location>
        <begin position="661"/>
        <end position="685"/>
    </location>
</feature>
<proteinExistence type="predicted"/>
<feature type="region of interest" description="Disordered" evidence="1">
    <location>
        <begin position="28"/>
        <end position="47"/>
    </location>
</feature>
<gene>
    <name evidence="2" type="ORF">ZT1A5_G4593</name>
</gene>
<feature type="compositionally biased region" description="Low complexity" evidence="1">
    <location>
        <begin position="136"/>
        <end position="155"/>
    </location>
</feature>
<reference evidence="2 3" key="1">
    <citation type="submission" date="2016-10" db="EMBL/GenBank/DDBJ databases">
        <authorList>
            <person name="Varghese N."/>
        </authorList>
    </citation>
    <scope>NUCLEOTIDE SEQUENCE [LARGE SCALE GENOMIC DNA]</scope>
</reference>
<dbReference type="EMBL" id="LT882678">
    <property type="protein sequence ID" value="SMY23153.1"/>
    <property type="molecule type" value="Genomic_DNA"/>
</dbReference>
<protein>
    <recommendedName>
        <fullName evidence="4">Zn(2)-C6 fungal-type domain-containing protein</fullName>
    </recommendedName>
</protein>
<evidence type="ECO:0000256" key="1">
    <source>
        <dbReference type="SAM" id="MobiDB-lite"/>
    </source>
</evidence>